<dbReference type="PANTHER" id="PTHR12526">
    <property type="entry name" value="GLYCOSYLTRANSFERASE"/>
    <property type="match status" value="1"/>
</dbReference>
<feature type="domain" description="Glycosyl transferase family 1" evidence="1">
    <location>
        <begin position="28"/>
        <end position="172"/>
    </location>
</feature>
<dbReference type="EMBL" id="QVOQ01000017">
    <property type="protein sequence ID" value="MCX7579382.1"/>
    <property type="molecule type" value="Genomic_DNA"/>
</dbReference>
<evidence type="ECO:0000259" key="1">
    <source>
        <dbReference type="Pfam" id="PF00534"/>
    </source>
</evidence>
<dbReference type="AlphaFoldDB" id="A0A9X3IQC9"/>
<sequence>MPGVGINFRLLDQYNLSDHLSAKQELLATYHLPEKSRILISVGELSKRKNHRIVIEALAMLDLPDIHFVIAGRGSQKKNLTDLAKHLGIENQIHFLNYTKNIRHLHLAADLAVLPSLREGLSRAGLEAIRDGVYLLGADIRGIKDYILNEEIGRVFDPLDAKALSILIKNNIQRPRQNLTNTTVQRLMMFDRAAVDKQMREIYQSIGE</sequence>
<dbReference type="Proteomes" id="UP001080333">
    <property type="component" value="Unassembled WGS sequence"/>
</dbReference>
<proteinExistence type="predicted"/>
<dbReference type="GO" id="GO:0016757">
    <property type="term" value="F:glycosyltransferase activity"/>
    <property type="evidence" value="ECO:0007669"/>
    <property type="project" value="InterPro"/>
</dbReference>
<gene>
    <name evidence="2" type="ORF">D0502_08320</name>
</gene>
<evidence type="ECO:0000313" key="2">
    <source>
        <dbReference type="EMBL" id="MCX7579382.1"/>
    </source>
</evidence>
<dbReference type="Pfam" id="PF00534">
    <property type="entry name" value="Glycos_transf_1"/>
    <property type="match status" value="1"/>
</dbReference>
<dbReference type="SUPFAM" id="SSF53756">
    <property type="entry name" value="UDP-Glycosyltransferase/glycogen phosphorylase"/>
    <property type="match status" value="1"/>
</dbReference>
<evidence type="ECO:0000313" key="3">
    <source>
        <dbReference type="Proteomes" id="UP001080333"/>
    </source>
</evidence>
<reference evidence="2" key="1">
    <citation type="submission" date="2018-08" db="EMBL/GenBank/DDBJ databases">
        <title>Draft genome sequences of Leuconostoc spp. and Weissella spp. with biocontrol potential.</title>
        <authorList>
            <person name="Lo R."/>
            <person name="Ho V.T.T."/>
            <person name="Turner M.S."/>
        </authorList>
    </citation>
    <scope>NUCLEOTIDE SEQUENCE</scope>
    <source>
        <strain evidence="2">156</strain>
    </source>
</reference>
<dbReference type="Gene3D" id="3.40.50.2000">
    <property type="entry name" value="Glycogen Phosphorylase B"/>
    <property type="match status" value="1"/>
</dbReference>
<comment type="caution">
    <text evidence="2">The sequence shown here is derived from an EMBL/GenBank/DDBJ whole genome shotgun (WGS) entry which is preliminary data.</text>
</comment>
<protein>
    <submittedName>
        <fullName evidence="2">Glycosyltransferase</fullName>
    </submittedName>
</protein>
<accession>A0A9X3IQC9</accession>
<organism evidence="2 3">
    <name type="scientific">Leuconostoc falkenbergense</name>
    <dbReference type="NCBI Taxonomy" id="2766470"/>
    <lineage>
        <taxon>Bacteria</taxon>
        <taxon>Bacillati</taxon>
        <taxon>Bacillota</taxon>
        <taxon>Bacilli</taxon>
        <taxon>Lactobacillales</taxon>
        <taxon>Lactobacillaceae</taxon>
        <taxon>Leuconostoc</taxon>
    </lineage>
</organism>
<name>A0A9X3IQC9_9LACO</name>
<dbReference type="InterPro" id="IPR001296">
    <property type="entry name" value="Glyco_trans_1"/>
</dbReference>